<proteinExistence type="predicted"/>
<protein>
    <submittedName>
        <fullName evidence="1">Uncharacterized protein</fullName>
    </submittedName>
</protein>
<evidence type="ECO:0000313" key="1">
    <source>
        <dbReference type="EMBL" id="EEG54646.1"/>
    </source>
</evidence>
<sequence>MIRRRNSCGVSENKRKGWYFAYIMVGRDARRTASMRTDKRR</sequence>
<organism evidence="1 2">
    <name type="scientific">[Clostridium] asparagiforme DSM 15981</name>
    <dbReference type="NCBI Taxonomy" id="518636"/>
    <lineage>
        <taxon>Bacteria</taxon>
        <taxon>Bacillati</taxon>
        <taxon>Bacillota</taxon>
        <taxon>Clostridia</taxon>
        <taxon>Lachnospirales</taxon>
        <taxon>Lachnospiraceae</taxon>
        <taxon>Enterocloster</taxon>
    </lineage>
</organism>
<dbReference type="EMBL" id="ACCJ01000248">
    <property type="protein sequence ID" value="EEG54646.1"/>
    <property type="molecule type" value="Genomic_DNA"/>
</dbReference>
<dbReference type="HOGENOM" id="CLU_3267801_0_0_9"/>
<comment type="caution">
    <text evidence="1">The sequence shown here is derived from an EMBL/GenBank/DDBJ whole genome shotgun (WGS) entry which is preliminary data.</text>
</comment>
<accession>C0D1Z5</accession>
<keyword evidence="2" id="KW-1185">Reference proteome</keyword>
<evidence type="ECO:0000313" key="2">
    <source>
        <dbReference type="Proteomes" id="UP000004756"/>
    </source>
</evidence>
<reference evidence="1 2" key="1">
    <citation type="submission" date="2009-02" db="EMBL/GenBank/DDBJ databases">
        <title>Draft genome sequence of Clostridium asparagiforme (DSM 15981).</title>
        <authorList>
            <person name="Sudarsanam P."/>
            <person name="Ley R."/>
            <person name="Guruge J."/>
            <person name="Turnbaugh P.J."/>
            <person name="Mahowald M."/>
            <person name="Liep D."/>
            <person name="Gordon J."/>
        </authorList>
    </citation>
    <scope>NUCLEOTIDE SEQUENCE [LARGE SCALE GENOMIC DNA]</scope>
    <source>
        <strain evidence="1 2">DSM 15981</strain>
    </source>
</reference>
<gene>
    <name evidence="1" type="ORF">CLOSTASPAR_03284</name>
</gene>
<name>C0D1Z5_9FIRM</name>
<dbReference type="AlphaFoldDB" id="C0D1Z5"/>
<dbReference type="Proteomes" id="UP000004756">
    <property type="component" value="Unassembled WGS sequence"/>
</dbReference>